<organism evidence="3 4">
    <name type="scientific">Desulfobacter latus</name>
    <dbReference type="NCBI Taxonomy" id="2292"/>
    <lineage>
        <taxon>Bacteria</taxon>
        <taxon>Pseudomonadati</taxon>
        <taxon>Thermodesulfobacteriota</taxon>
        <taxon>Desulfobacteria</taxon>
        <taxon>Desulfobacterales</taxon>
        <taxon>Desulfobacteraceae</taxon>
        <taxon>Desulfobacter</taxon>
    </lineage>
</organism>
<dbReference type="PROSITE" id="PS00409">
    <property type="entry name" value="PROKAR_NTER_METHYL"/>
    <property type="match status" value="1"/>
</dbReference>
<evidence type="ECO:0000256" key="1">
    <source>
        <dbReference type="SAM" id="MobiDB-lite"/>
    </source>
</evidence>
<evidence type="ECO:0000313" key="4">
    <source>
        <dbReference type="Proteomes" id="UP000553343"/>
    </source>
</evidence>
<keyword evidence="2" id="KW-0812">Transmembrane</keyword>
<dbReference type="Proteomes" id="UP000553343">
    <property type="component" value="Unassembled WGS sequence"/>
</dbReference>
<gene>
    <name evidence="3" type="ORF">HXW94_17255</name>
</gene>
<protein>
    <submittedName>
        <fullName evidence="3">Prepilin-type N-terminal cleavage/methylation domain-containing protein</fullName>
    </submittedName>
</protein>
<comment type="caution">
    <text evidence="3">The sequence shown here is derived from an EMBL/GenBank/DDBJ whole genome shotgun (WGS) entry which is preliminary data.</text>
</comment>
<dbReference type="Pfam" id="PF07963">
    <property type="entry name" value="N_methyl"/>
    <property type="match status" value="1"/>
</dbReference>
<dbReference type="RefSeq" id="WP_178368156.1">
    <property type="nucleotide sequence ID" value="NZ_JACADJ010000100.1"/>
</dbReference>
<keyword evidence="4" id="KW-1185">Reference proteome</keyword>
<evidence type="ECO:0000256" key="2">
    <source>
        <dbReference type="SAM" id="Phobius"/>
    </source>
</evidence>
<sequence length="139" mass="15376">MNKQKRPNDGGFTLIEVLIGLMIFSVGILGIGLMQLSAIRGNSVAKQLTEATVFGSDQIEQILSWSYDDGRLKSTNNNVDTPTNSKADGDQADNDDFYHAYWQITDNKPVTDSKTIDVTVFWNRKGKLKSFSLSAVKAK</sequence>
<dbReference type="EMBL" id="JACADJ010000100">
    <property type="protein sequence ID" value="NWH06704.1"/>
    <property type="molecule type" value="Genomic_DNA"/>
</dbReference>
<dbReference type="InterPro" id="IPR012902">
    <property type="entry name" value="N_methyl_site"/>
</dbReference>
<feature type="region of interest" description="Disordered" evidence="1">
    <location>
        <begin position="70"/>
        <end position="92"/>
    </location>
</feature>
<evidence type="ECO:0000313" key="3">
    <source>
        <dbReference type="EMBL" id="NWH06704.1"/>
    </source>
</evidence>
<keyword evidence="2" id="KW-0472">Membrane</keyword>
<feature type="transmembrane region" description="Helical" evidence="2">
    <location>
        <begin position="12"/>
        <end position="34"/>
    </location>
</feature>
<proteinExistence type="predicted"/>
<feature type="compositionally biased region" description="Polar residues" evidence="1">
    <location>
        <begin position="73"/>
        <end position="86"/>
    </location>
</feature>
<reference evidence="3 4" key="1">
    <citation type="submission" date="2020-06" db="EMBL/GenBank/DDBJ databases">
        <title>High-quality draft genome of sulfate reducer Desulfobacter latus type strain AcrS2 isolated from marine sediment.</title>
        <authorList>
            <person name="Hoppe M."/>
            <person name="Larsen C.K."/>
            <person name="Marshall I.P.G."/>
            <person name="Schramm A."/>
            <person name="Marietou A.G."/>
        </authorList>
    </citation>
    <scope>NUCLEOTIDE SEQUENCE [LARGE SCALE GENOMIC DNA]</scope>
    <source>
        <strain evidence="3 4">AcRS2</strain>
    </source>
</reference>
<dbReference type="AlphaFoldDB" id="A0A850SZH9"/>
<accession>A0A850SZH9</accession>
<dbReference type="NCBIfam" id="TIGR02532">
    <property type="entry name" value="IV_pilin_GFxxxE"/>
    <property type="match status" value="1"/>
</dbReference>
<name>A0A850SZH9_9BACT</name>
<keyword evidence="2" id="KW-1133">Transmembrane helix</keyword>